<proteinExistence type="predicted"/>
<organism evidence="2 3">
    <name type="scientific">Halovenus salina</name>
    <dbReference type="NCBI Taxonomy" id="1510225"/>
    <lineage>
        <taxon>Archaea</taxon>
        <taxon>Methanobacteriati</taxon>
        <taxon>Methanobacteriota</taxon>
        <taxon>Stenosarchaea group</taxon>
        <taxon>Halobacteria</taxon>
        <taxon>Halobacteriales</taxon>
        <taxon>Haloarculaceae</taxon>
        <taxon>Halovenus</taxon>
    </lineage>
</organism>
<accession>A0ABD5W2T6</accession>
<feature type="region of interest" description="Disordered" evidence="1">
    <location>
        <begin position="1"/>
        <end position="68"/>
    </location>
</feature>
<reference evidence="2 3" key="1">
    <citation type="journal article" date="2019" name="Int. J. Syst. Evol. Microbiol.">
        <title>The Global Catalogue of Microorganisms (GCM) 10K type strain sequencing project: providing services to taxonomists for standard genome sequencing and annotation.</title>
        <authorList>
            <consortium name="The Broad Institute Genomics Platform"/>
            <consortium name="The Broad Institute Genome Sequencing Center for Infectious Disease"/>
            <person name="Wu L."/>
            <person name="Ma J."/>
        </authorList>
    </citation>
    <scope>NUCLEOTIDE SEQUENCE [LARGE SCALE GENOMIC DNA]</scope>
    <source>
        <strain evidence="2 3">JCM 30072</strain>
    </source>
</reference>
<feature type="compositionally biased region" description="Basic and acidic residues" evidence="1">
    <location>
        <begin position="32"/>
        <end position="46"/>
    </location>
</feature>
<dbReference type="Proteomes" id="UP001596445">
    <property type="component" value="Unassembled WGS sequence"/>
</dbReference>
<dbReference type="AlphaFoldDB" id="A0ABD5W2T6"/>
<dbReference type="GeneID" id="76630509"/>
<evidence type="ECO:0000313" key="2">
    <source>
        <dbReference type="EMBL" id="MFC7058503.1"/>
    </source>
</evidence>
<feature type="compositionally biased region" description="Acidic residues" evidence="1">
    <location>
        <begin position="47"/>
        <end position="68"/>
    </location>
</feature>
<gene>
    <name evidence="2" type="ORF">ACFQQG_10345</name>
</gene>
<comment type="caution">
    <text evidence="2">The sequence shown here is derived from an EMBL/GenBank/DDBJ whole genome shotgun (WGS) entry which is preliminary data.</text>
</comment>
<dbReference type="RefSeq" id="WP_267161213.1">
    <property type="nucleotide sequence ID" value="NZ_CP112972.1"/>
</dbReference>
<evidence type="ECO:0000256" key="1">
    <source>
        <dbReference type="SAM" id="MobiDB-lite"/>
    </source>
</evidence>
<dbReference type="EMBL" id="JBHSZI010000001">
    <property type="protein sequence ID" value="MFC7058503.1"/>
    <property type="molecule type" value="Genomic_DNA"/>
</dbReference>
<keyword evidence="3" id="KW-1185">Reference proteome</keyword>
<protein>
    <submittedName>
        <fullName evidence="2">Uncharacterized protein</fullName>
    </submittedName>
</protein>
<name>A0ABD5W2T6_9EURY</name>
<sequence length="68" mass="7251">MSQTQSNRTEELGDIFVSVTGDEAVTEQQEADSNRRDVRGKNRIDEAVEDGLDDAIDGAEADPGDPGG</sequence>
<evidence type="ECO:0000313" key="3">
    <source>
        <dbReference type="Proteomes" id="UP001596445"/>
    </source>
</evidence>